<dbReference type="InterPro" id="IPR034746">
    <property type="entry name" value="POTRA"/>
</dbReference>
<dbReference type="GO" id="GO:0019867">
    <property type="term" value="C:outer membrane"/>
    <property type="evidence" value="ECO:0007669"/>
    <property type="project" value="InterPro"/>
</dbReference>
<reference evidence="5 6" key="1">
    <citation type="submission" date="2017-06" db="EMBL/GenBank/DDBJ databases">
        <authorList>
            <person name="Kim H.J."/>
            <person name="Triplett B.A."/>
        </authorList>
    </citation>
    <scope>NUCLEOTIDE SEQUENCE [LARGE SCALE GENOMIC DNA]</scope>
    <source>
        <strain evidence="5 6">DSM 18704</strain>
    </source>
</reference>
<evidence type="ECO:0000313" key="6">
    <source>
        <dbReference type="Proteomes" id="UP000198356"/>
    </source>
</evidence>
<sequence length="424" mass="45172">MRPFRVLPLLLCLAALPARAQYVVKKVVFIGAAPYEEADLQAIAALPAGTALSKADMKTVTQRIVDTGYFDDVQNTLDGPFKAVEVRFKVKPTDQTKLMRAGFENIVWMQPEELSAALAAKLPLFAHGLPEAGQTQARVDAALTEILAAKGVTATVSHAIVEPSTGHPLRVVEYKVESPAVVLHGAHLSGVATEMVPAIRAALTRNNGTRYNEGLAGVTSAARLLQPYSDLGYIDARLDHLTRAVVPGADEKHVQVDITAAVVAGDAYKVSALNYAGTPVVSAEDFAKTVKLKPGDIASGKALFASLAPVTVAYHGKGYMDAVVDATPVEDAATHQVAYTVTVIPGDVYKLRNITVKGLTPELTAKFNSLFQLHSGDVYSETAVTGFFKQHIANPPFQGYGGAYDAVADPDTHLLDLTVTFFHN</sequence>
<feature type="signal peptide" evidence="3">
    <location>
        <begin position="1"/>
        <end position="20"/>
    </location>
</feature>
<organism evidence="5 6">
    <name type="scientific">Granulicella rosea</name>
    <dbReference type="NCBI Taxonomy" id="474952"/>
    <lineage>
        <taxon>Bacteria</taxon>
        <taxon>Pseudomonadati</taxon>
        <taxon>Acidobacteriota</taxon>
        <taxon>Terriglobia</taxon>
        <taxon>Terriglobales</taxon>
        <taxon>Acidobacteriaceae</taxon>
        <taxon>Granulicella</taxon>
    </lineage>
</organism>
<evidence type="ECO:0000313" key="5">
    <source>
        <dbReference type="EMBL" id="SNS37460.1"/>
    </source>
</evidence>
<keyword evidence="3" id="KW-0732">Signal</keyword>
<dbReference type="Pfam" id="PF07244">
    <property type="entry name" value="POTRA"/>
    <property type="match status" value="2"/>
</dbReference>
<evidence type="ECO:0000256" key="1">
    <source>
        <dbReference type="ARBA" id="ARBA00004370"/>
    </source>
</evidence>
<name>A0A239DYB1_9BACT</name>
<feature type="chain" id="PRO_5012105021" evidence="3">
    <location>
        <begin position="21"/>
        <end position="424"/>
    </location>
</feature>
<accession>A0A239DYB1</accession>
<keyword evidence="2" id="KW-0472">Membrane</keyword>
<comment type="subcellular location">
    <subcellularLocation>
        <location evidence="1">Membrane</location>
    </subcellularLocation>
</comment>
<dbReference type="RefSeq" id="WP_089406985.1">
    <property type="nucleotide sequence ID" value="NZ_FZOU01000001.1"/>
</dbReference>
<evidence type="ECO:0000256" key="3">
    <source>
        <dbReference type="SAM" id="SignalP"/>
    </source>
</evidence>
<evidence type="ECO:0000256" key="2">
    <source>
        <dbReference type="ARBA" id="ARBA00023136"/>
    </source>
</evidence>
<protein>
    <submittedName>
        <fullName evidence="5">Outer membrane protein insertion porin family</fullName>
    </submittedName>
</protein>
<dbReference type="EMBL" id="FZOU01000001">
    <property type="protein sequence ID" value="SNS37460.1"/>
    <property type="molecule type" value="Genomic_DNA"/>
</dbReference>
<proteinExistence type="predicted"/>
<feature type="domain" description="POTRA" evidence="4">
    <location>
        <begin position="22"/>
        <end position="93"/>
    </location>
</feature>
<keyword evidence="6" id="KW-1185">Reference proteome</keyword>
<dbReference type="Proteomes" id="UP000198356">
    <property type="component" value="Unassembled WGS sequence"/>
</dbReference>
<dbReference type="AlphaFoldDB" id="A0A239DYB1"/>
<dbReference type="PROSITE" id="PS51779">
    <property type="entry name" value="POTRA"/>
    <property type="match status" value="1"/>
</dbReference>
<dbReference type="Gene3D" id="3.10.20.310">
    <property type="entry name" value="membrane protein fhac"/>
    <property type="match status" value="2"/>
</dbReference>
<gene>
    <name evidence="5" type="ORF">SAMN05421770_101712</name>
</gene>
<dbReference type="OrthoDB" id="102773at2"/>
<evidence type="ECO:0000259" key="4">
    <source>
        <dbReference type="PROSITE" id="PS51779"/>
    </source>
</evidence>
<dbReference type="InterPro" id="IPR010827">
    <property type="entry name" value="BamA/TamA_POTRA"/>
</dbReference>